<dbReference type="Pfam" id="PF00496">
    <property type="entry name" value="SBP_bac_5"/>
    <property type="match status" value="1"/>
</dbReference>
<reference evidence="5 6" key="1">
    <citation type="submission" date="2018-09" db="EMBL/GenBank/DDBJ databases">
        <title>Genomic Encyclopedia of Archaeal and Bacterial Type Strains, Phase II (KMG-II): from individual species to whole genera.</title>
        <authorList>
            <person name="Goeker M."/>
        </authorList>
    </citation>
    <scope>NUCLEOTIDE SEQUENCE [LARGE SCALE GENOMIC DNA]</scope>
    <source>
        <strain evidence="5 6">DSM 13151</strain>
    </source>
</reference>
<evidence type="ECO:0000313" key="5">
    <source>
        <dbReference type="EMBL" id="RKD88922.1"/>
    </source>
</evidence>
<evidence type="ECO:0000313" key="6">
    <source>
        <dbReference type="Proteomes" id="UP000283805"/>
    </source>
</evidence>
<keyword evidence="6" id="KW-1185">Reference proteome</keyword>
<dbReference type="GO" id="GO:1904680">
    <property type="term" value="F:peptide transmembrane transporter activity"/>
    <property type="evidence" value="ECO:0007669"/>
    <property type="project" value="TreeGrafter"/>
</dbReference>
<dbReference type="Gene3D" id="3.10.105.10">
    <property type="entry name" value="Dipeptide-binding Protein, Domain 3"/>
    <property type="match status" value="1"/>
</dbReference>
<dbReference type="InterPro" id="IPR006311">
    <property type="entry name" value="TAT_signal"/>
</dbReference>
<sequence>MPSLGNEHTVESNRRSISRRGLLRAGAAGGAMVVAGCAGSEEGESGGTDTFIEPTTTQPTNWQFNHLNLTNPFAHEMQSDPLQRYHIANEEFDSYAVSVEEFSGETAVLKVRDGLTWHNGDPGDPVNADDLYTKLATDAIIGDTISTLWTDMQRAGDKSVELTLDGTVNERLFMDALNYYWLETPHRLYRDYVERWEDATTDDEVADIRSDLRNDAFDEPKGNGPFQFEERTNNYLRMSLYEHHPDADNINWDYWEIQRVSTDTASVLLGGEVDGIRNYTAPESVFESAPDDLLHAQLPALWGHSLPFNHEDEDFGNIYVRQAICEFIDRDACASNYGRFGQPVEAPSGLVGNIDGQNEQSDRWRNKVSDEMAEQLHRYDDPERGRRLLEGEGYQKDDGEWYRPDGSRFEVTVKTVAGFNDWHPIYETIVDNLNAEGIAAELQQIEESAYWSNHYLAGDFQLASTGWTLQRSSPYYVFDMYYNIDPEFMNLSPDDLEAPPMGDPDGELESVDPRGLMEELLVTQDDAEATSLVDELAWITNQTMPMLQINEINDPVWFYTDDWEVPEPDSPKYQSKWPLWWFPRFGDLQAK</sequence>
<dbReference type="GO" id="GO:0015833">
    <property type="term" value="P:peptide transport"/>
    <property type="evidence" value="ECO:0007669"/>
    <property type="project" value="TreeGrafter"/>
</dbReference>
<comment type="similarity">
    <text evidence="1">Belongs to the bacterial solute-binding protein 5 family.</text>
</comment>
<evidence type="ECO:0000256" key="2">
    <source>
        <dbReference type="ARBA" id="ARBA00022448"/>
    </source>
</evidence>
<dbReference type="PROSITE" id="PS51318">
    <property type="entry name" value="TAT"/>
    <property type="match status" value="1"/>
</dbReference>
<protein>
    <submittedName>
        <fullName evidence="5">Peptide/nickel transport system substrate-binding protein</fullName>
    </submittedName>
</protein>
<dbReference type="PANTHER" id="PTHR30290:SF9">
    <property type="entry name" value="OLIGOPEPTIDE-BINDING PROTEIN APPA"/>
    <property type="match status" value="1"/>
</dbReference>
<dbReference type="EMBL" id="RAPO01000004">
    <property type="protein sequence ID" value="RKD88922.1"/>
    <property type="molecule type" value="Genomic_DNA"/>
</dbReference>
<organism evidence="5 6">
    <name type="scientific">Halopiger aswanensis</name>
    <dbReference type="NCBI Taxonomy" id="148449"/>
    <lineage>
        <taxon>Archaea</taxon>
        <taxon>Methanobacteriati</taxon>
        <taxon>Methanobacteriota</taxon>
        <taxon>Stenosarchaea group</taxon>
        <taxon>Halobacteria</taxon>
        <taxon>Halobacteriales</taxon>
        <taxon>Natrialbaceae</taxon>
        <taxon>Halopiger</taxon>
    </lineage>
</organism>
<proteinExistence type="inferred from homology"/>
<evidence type="ECO:0000256" key="3">
    <source>
        <dbReference type="ARBA" id="ARBA00022729"/>
    </source>
</evidence>
<accession>A0A3R7HVJ1</accession>
<name>A0A3R7HVJ1_9EURY</name>
<keyword evidence="2" id="KW-0813">Transport</keyword>
<keyword evidence="3" id="KW-0732">Signal</keyword>
<dbReference type="AlphaFoldDB" id="A0A3R7HVJ1"/>
<dbReference type="InterPro" id="IPR000914">
    <property type="entry name" value="SBP_5_dom"/>
</dbReference>
<feature type="domain" description="Solute-binding protein family 5" evidence="4">
    <location>
        <begin position="104"/>
        <end position="483"/>
    </location>
</feature>
<dbReference type="InterPro" id="IPR039424">
    <property type="entry name" value="SBP_5"/>
</dbReference>
<evidence type="ECO:0000259" key="4">
    <source>
        <dbReference type="Pfam" id="PF00496"/>
    </source>
</evidence>
<evidence type="ECO:0000256" key="1">
    <source>
        <dbReference type="ARBA" id="ARBA00005695"/>
    </source>
</evidence>
<comment type="caution">
    <text evidence="5">The sequence shown here is derived from an EMBL/GenBank/DDBJ whole genome shotgun (WGS) entry which is preliminary data.</text>
</comment>
<dbReference type="SUPFAM" id="SSF53850">
    <property type="entry name" value="Periplasmic binding protein-like II"/>
    <property type="match status" value="1"/>
</dbReference>
<gene>
    <name evidence="5" type="ORF">ATJ93_3742</name>
</gene>
<dbReference type="PANTHER" id="PTHR30290">
    <property type="entry name" value="PERIPLASMIC BINDING COMPONENT OF ABC TRANSPORTER"/>
    <property type="match status" value="1"/>
</dbReference>
<dbReference type="Gene3D" id="3.40.190.10">
    <property type="entry name" value="Periplasmic binding protein-like II"/>
    <property type="match status" value="1"/>
</dbReference>
<dbReference type="Proteomes" id="UP000283805">
    <property type="component" value="Unassembled WGS sequence"/>
</dbReference>